<comment type="caution">
    <text evidence="1">The sequence shown here is derived from an EMBL/GenBank/DDBJ whole genome shotgun (WGS) entry which is preliminary data.</text>
</comment>
<reference evidence="2" key="1">
    <citation type="journal article" date="2019" name="Int. J. Syst. Evol. Microbiol.">
        <title>The Global Catalogue of Microorganisms (GCM) 10K type strain sequencing project: providing services to taxonomists for standard genome sequencing and annotation.</title>
        <authorList>
            <consortium name="The Broad Institute Genomics Platform"/>
            <consortium name="The Broad Institute Genome Sequencing Center for Infectious Disease"/>
            <person name="Wu L."/>
            <person name="Ma J."/>
        </authorList>
    </citation>
    <scope>NUCLEOTIDE SEQUENCE [LARGE SCALE GENOMIC DNA]</scope>
    <source>
        <strain evidence="2">JCM 16702</strain>
    </source>
</reference>
<dbReference type="Proteomes" id="UP001500683">
    <property type="component" value="Unassembled WGS sequence"/>
</dbReference>
<organism evidence="1 2">
    <name type="scientific">Actinomadura miaoliensis</name>
    <dbReference type="NCBI Taxonomy" id="430685"/>
    <lineage>
        <taxon>Bacteria</taxon>
        <taxon>Bacillati</taxon>
        <taxon>Actinomycetota</taxon>
        <taxon>Actinomycetes</taxon>
        <taxon>Streptosporangiales</taxon>
        <taxon>Thermomonosporaceae</taxon>
        <taxon>Actinomadura</taxon>
    </lineage>
</organism>
<proteinExistence type="predicted"/>
<evidence type="ECO:0000313" key="1">
    <source>
        <dbReference type="EMBL" id="GAA4060907.1"/>
    </source>
</evidence>
<evidence type="ECO:0000313" key="2">
    <source>
        <dbReference type="Proteomes" id="UP001500683"/>
    </source>
</evidence>
<protein>
    <submittedName>
        <fullName evidence="1">Uncharacterized protein</fullName>
    </submittedName>
</protein>
<name>A0ABP7V941_9ACTN</name>
<gene>
    <name evidence="1" type="ORF">GCM10022214_12230</name>
</gene>
<keyword evidence="2" id="KW-1185">Reference proteome</keyword>
<dbReference type="EMBL" id="BAAAZG010000002">
    <property type="protein sequence ID" value="GAA4060907.1"/>
    <property type="molecule type" value="Genomic_DNA"/>
</dbReference>
<dbReference type="RefSeq" id="WP_344941952.1">
    <property type="nucleotide sequence ID" value="NZ_BAAAZG010000002.1"/>
</dbReference>
<accession>A0ABP7V941</accession>
<sequence length="140" mass="15758">MTHQIAPDTAGRTTVQPTHYHCYRWSGAGREWERMGRTDSLDVASPERPPVRTVDWLIKSSQFIAAVHTDPAGARDWLIAEWDAACEKSLYAVPEWVSSQERAVRALRAIETGCWPSYSQWMVNGVVVFLSVVGTADRCH</sequence>